<evidence type="ECO:0000313" key="3">
    <source>
        <dbReference type="Proteomes" id="UP001189429"/>
    </source>
</evidence>
<feature type="non-terminal residue" evidence="2">
    <location>
        <position position="1"/>
    </location>
</feature>
<protein>
    <submittedName>
        <fullName evidence="2">Uncharacterized protein</fullName>
    </submittedName>
</protein>
<feature type="region of interest" description="Disordered" evidence="1">
    <location>
        <begin position="153"/>
        <end position="260"/>
    </location>
</feature>
<reference evidence="2" key="1">
    <citation type="submission" date="2023-10" db="EMBL/GenBank/DDBJ databases">
        <authorList>
            <person name="Chen Y."/>
            <person name="Shah S."/>
            <person name="Dougan E. K."/>
            <person name="Thang M."/>
            <person name="Chan C."/>
        </authorList>
    </citation>
    <scope>NUCLEOTIDE SEQUENCE [LARGE SCALE GENOMIC DNA]</scope>
</reference>
<dbReference type="Proteomes" id="UP001189429">
    <property type="component" value="Unassembled WGS sequence"/>
</dbReference>
<accession>A0ABN9VKN2</accession>
<sequence length="260" mass="29026">AALRTKKGVKKGVPEWADPLHDDGGPPDDEIVAKWADGATWAVPGFTNKMYREAAASKVGGVKKNWIWETTLKGARYYVTMFSRGQGTSWFIGCWEDSRMVSQFVIKAHHSKEEVQKLMIDLFKLWVDKKIDKKELEIRKTKWISENTAAVLKRPSTKTVPTQADVCGADDGAANPHDDRGDDAAGDDEESEHADDDAEVPDDEDGDGDEEPNNIEQPVFKKPSGKHASPRLKAPTKEPVERVKGVKRIRPEPEHADERE</sequence>
<evidence type="ECO:0000256" key="1">
    <source>
        <dbReference type="SAM" id="MobiDB-lite"/>
    </source>
</evidence>
<proteinExistence type="predicted"/>
<dbReference type="EMBL" id="CAUYUJ010017321">
    <property type="protein sequence ID" value="CAK0873793.1"/>
    <property type="molecule type" value="Genomic_DNA"/>
</dbReference>
<feature type="region of interest" description="Disordered" evidence="1">
    <location>
        <begin position="1"/>
        <end position="26"/>
    </location>
</feature>
<keyword evidence="3" id="KW-1185">Reference proteome</keyword>
<feature type="compositionally biased region" description="Basic and acidic residues" evidence="1">
    <location>
        <begin position="235"/>
        <end position="260"/>
    </location>
</feature>
<feature type="compositionally biased region" description="Acidic residues" evidence="1">
    <location>
        <begin position="184"/>
        <end position="213"/>
    </location>
</feature>
<feature type="non-terminal residue" evidence="2">
    <location>
        <position position="260"/>
    </location>
</feature>
<organism evidence="2 3">
    <name type="scientific">Prorocentrum cordatum</name>
    <dbReference type="NCBI Taxonomy" id="2364126"/>
    <lineage>
        <taxon>Eukaryota</taxon>
        <taxon>Sar</taxon>
        <taxon>Alveolata</taxon>
        <taxon>Dinophyceae</taxon>
        <taxon>Prorocentrales</taxon>
        <taxon>Prorocentraceae</taxon>
        <taxon>Prorocentrum</taxon>
    </lineage>
</organism>
<comment type="caution">
    <text evidence="2">The sequence shown here is derived from an EMBL/GenBank/DDBJ whole genome shotgun (WGS) entry which is preliminary data.</text>
</comment>
<gene>
    <name evidence="2" type="ORF">PCOR1329_LOCUS58895</name>
</gene>
<name>A0ABN9VKN2_9DINO</name>
<evidence type="ECO:0000313" key="2">
    <source>
        <dbReference type="EMBL" id="CAK0873793.1"/>
    </source>
</evidence>
<feature type="compositionally biased region" description="Basic residues" evidence="1">
    <location>
        <begin position="1"/>
        <end position="10"/>
    </location>
</feature>